<evidence type="ECO:0000313" key="3">
    <source>
        <dbReference type="Proteomes" id="UP001157125"/>
    </source>
</evidence>
<dbReference type="Proteomes" id="UP001157125">
    <property type="component" value="Unassembled WGS sequence"/>
</dbReference>
<sequence length="253" mass="27524">MTAVALEHSVPAAPKRIWNVVRLHVANPLATLVVPWAITAAIFILNMAIFLIVVQAAGGAENLEPDAFQYSGGITWIVWFMTVVAVQAMNLTFSFALGFAVTRRDFYLGSALYFVLLSVMYATGLTLMAAIEKATGGWGIDAAFFAPWGLQDESVLTLWFLYLCTMLLFFFLGAAVATVWVRWKAYGLYAFFVGLAAILVVAAWLITTTESWGDVGEFLTTTPLPWLAAATLPLTAVCGVAGYVFLRRATPKS</sequence>
<comment type="caution">
    <text evidence="2">The sequence shown here is derived from an EMBL/GenBank/DDBJ whole genome shotgun (WGS) entry which is preliminary data.</text>
</comment>
<feature type="transmembrane region" description="Helical" evidence="1">
    <location>
        <begin position="111"/>
        <end position="131"/>
    </location>
</feature>
<keyword evidence="3" id="KW-1185">Reference proteome</keyword>
<feature type="transmembrane region" description="Helical" evidence="1">
    <location>
        <begin position="226"/>
        <end position="246"/>
    </location>
</feature>
<proteinExistence type="predicted"/>
<feature type="transmembrane region" description="Helical" evidence="1">
    <location>
        <begin position="76"/>
        <end position="99"/>
    </location>
</feature>
<protein>
    <recommendedName>
        <fullName evidence="4">ABC transporter permease</fullName>
    </recommendedName>
</protein>
<keyword evidence="1" id="KW-1133">Transmembrane helix</keyword>
<evidence type="ECO:0008006" key="4">
    <source>
        <dbReference type="Google" id="ProtNLM"/>
    </source>
</evidence>
<accession>A0ABQ6IFS8</accession>
<feature type="transmembrane region" description="Helical" evidence="1">
    <location>
        <begin position="32"/>
        <end position="56"/>
    </location>
</feature>
<evidence type="ECO:0000313" key="2">
    <source>
        <dbReference type="EMBL" id="GMA36762.1"/>
    </source>
</evidence>
<keyword evidence="1" id="KW-0472">Membrane</keyword>
<evidence type="ECO:0000256" key="1">
    <source>
        <dbReference type="SAM" id="Phobius"/>
    </source>
</evidence>
<name>A0ABQ6IFS8_9MICO</name>
<reference evidence="3" key="1">
    <citation type="journal article" date="2019" name="Int. J. Syst. Evol. Microbiol.">
        <title>The Global Catalogue of Microorganisms (GCM) 10K type strain sequencing project: providing services to taxonomists for standard genome sequencing and annotation.</title>
        <authorList>
            <consortium name="The Broad Institute Genomics Platform"/>
            <consortium name="The Broad Institute Genome Sequencing Center for Infectious Disease"/>
            <person name="Wu L."/>
            <person name="Ma J."/>
        </authorList>
    </citation>
    <scope>NUCLEOTIDE SEQUENCE [LARGE SCALE GENOMIC DNA]</scope>
    <source>
        <strain evidence="3">NBRC 112299</strain>
    </source>
</reference>
<keyword evidence="1" id="KW-0812">Transmembrane</keyword>
<dbReference type="EMBL" id="BSUN01000001">
    <property type="protein sequence ID" value="GMA36762.1"/>
    <property type="molecule type" value="Genomic_DNA"/>
</dbReference>
<feature type="transmembrane region" description="Helical" evidence="1">
    <location>
        <begin position="159"/>
        <end position="181"/>
    </location>
</feature>
<dbReference type="RefSeq" id="WP_284328744.1">
    <property type="nucleotide sequence ID" value="NZ_BSUN01000001.1"/>
</dbReference>
<feature type="transmembrane region" description="Helical" evidence="1">
    <location>
        <begin position="188"/>
        <end position="206"/>
    </location>
</feature>
<gene>
    <name evidence="2" type="ORF">GCM10025876_29660</name>
</gene>
<organism evidence="2 3">
    <name type="scientific">Demequina litorisediminis</name>
    <dbReference type="NCBI Taxonomy" id="1849022"/>
    <lineage>
        <taxon>Bacteria</taxon>
        <taxon>Bacillati</taxon>
        <taxon>Actinomycetota</taxon>
        <taxon>Actinomycetes</taxon>
        <taxon>Micrococcales</taxon>
        <taxon>Demequinaceae</taxon>
        <taxon>Demequina</taxon>
    </lineage>
</organism>